<evidence type="ECO:0000256" key="1">
    <source>
        <dbReference type="SAM" id="MobiDB-lite"/>
    </source>
</evidence>
<feature type="region of interest" description="Disordered" evidence="1">
    <location>
        <begin position="226"/>
        <end position="245"/>
    </location>
</feature>
<organism evidence="2">
    <name type="scientific">Rhizobium leguminosarum bv. trifolii</name>
    <dbReference type="NCBI Taxonomy" id="386"/>
    <lineage>
        <taxon>Bacteria</taxon>
        <taxon>Pseudomonadati</taxon>
        <taxon>Pseudomonadota</taxon>
        <taxon>Alphaproteobacteria</taxon>
        <taxon>Hyphomicrobiales</taxon>
        <taxon>Rhizobiaceae</taxon>
        <taxon>Rhizobium/Agrobacterium group</taxon>
        <taxon>Rhizobium</taxon>
    </lineage>
</organism>
<name>A0A1C9HW15_RHILT</name>
<dbReference type="EMBL" id="KX488419">
    <property type="protein sequence ID" value="AOO90783.1"/>
    <property type="molecule type" value="Genomic_DNA"/>
</dbReference>
<evidence type="ECO:0000313" key="2">
    <source>
        <dbReference type="EMBL" id="AOO90783.1"/>
    </source>
</evidence>
<sequence>MQRGRDGMAANIPAAGWAADVVDFLSRNLPRNDEEDGWDHMFLTAYQIGCEALVALGQADETSRGTIPRKNARLPDELPRWDDLCVSVLRLAAQQRLLFYRLPDGSVPLATGDWGIYRIGAPPPPPPNIAAANGLGPAFATSEVLTVLRALGLLTEGRWTEIAETVFWRDWPEEWEMDFNSDPRFSDAVEQALATIPADIRAEMDKLVTITNTDVTAAVKRSASAAEETRAKYGPNASIGPPDTPEQARRGLEFLRRAELDWLFFRHWRLADGWLAPKEASKALEIFHDDLAIAMRRAVAKRLYPNLTFAAAR</sequence>
<accession>A0A1C9HW15</accession>
<reference evidence="2" key="2">
    <citation type="journal article" date="2016" name="Front. Microbiol.">
        <title>The Regulatory Protein RosR Affects Rhizobium leguminosarum bv. trifolii Protein Profiles, Cell Surface Properties, and Symbiosis with Clover.</title>
        <authorList>
            <person name="Rachwal K."/>
            <person name="Boguszewska A."/>
            <person name="Kopcinska J."/>
            <person name="Karas M."/>
            <person name="Tchorzewski M."/>
            <person name="Janczarek M."/>
        </authorList>
    </citation>
    <scope>NUCLEOTIDE SEQUENCE</scope>
    <source>
        <strain evidence="2">Rt24.2</strain>
    </source>
</reference>
<reference evidence="2" key="1">
    <citation type="journal article" date="2015" name="BMC Genomics">
        <title>Transcriptome profiling of a Rhizobium leguminosarum bv. trifolii rosR mutant reveals the role of the transcriptional regulator RosR in motility, synthesis of cell-surface components, and other cellular processes.</title>
        <authorList>
            <person name="Rachwal K."/>
            <person name="Matczynska E."/>
            <person name="Janczarek M."/>
        </authorList>
    </citation>
    <scope>NUCLEOTIDE SEQUENCE</scope>
    <source>
        <strain evidence="2">Rt24.2</strain>
    </source>
</reference>
<protein>
    <recommendedName>
        <fullName evidence="3">Pellino</fullName>
    </recommendedName>
</protein>
<dbReference type="AlphaFoldDB" id="A0A1C9HW15"/>
<proteinExistence type="predicted"/>
<evidence type="ECO:0008006" key="3">
    <source>
        <dbReference type="Google" id="ProtNLM"/>
    </source>
</evidence>